<keyword evidence="1" id="KW-0479">Metal-binding</keyword>
<reference evidence="4 5" key="1">
    <citation type="submission" date="2013-12" db="EMBL/GenBank/DDBJ databases">
        <authorList>
            <consortium name="DOE Joint Genome Institute"/>
            <person name="Muyzer G."/>
            <person name="Huntemann M."/>
            <person name="Han J."/>
            <person name="Chen A."/>
            <person name="Kyrpides N."/>
            <person name="Mavromatis K."/>
            <person name="Markowitz V."/>
            <person name="Palaniappan K."/>
            <person name="Ivanova N."/>
            <person name="Schaumberg A."/>
            <person name="Pati A."/>
            <person name="Liolios K."/>
            <person name="Nordberg H.P."/>
            <person name="Cantor M.N."/>
            <person name="Hua S.X."/>
            <person name="Woyke T."/>
        </authorList>
    </citation>
    <scope>NUCLEOTIDE SEQUENCE [LARGE SCALE GENOMIC DNA]</scope>
    <source>
        <strain evidence="4 5">ARh 1</strain>
    </source>
</reference>
<evidence type="ECO:0000313" key="5">
    <source>
        <dbReference type="Proteomes" id="UP000005289"/>
    </source>
</evidence>
<dbReference type="Proteomes" id="UP000005289">
    <property type="component" value="Chromosome"/>
</dbReference>
<dbReference type="Gene3D" id="3.40.140.10">
    <property type="entry name" value="Cytidine Deaminase, domain 2"/>
    <property type="match status" value="1"/>
</dbReference>
<dbReference type="GO" id="GO:0008270">
    <property type="term" value="F:zinc ion binding"/>
    <property type="evidence" value="ECO:0007669"/>
    <property type="project" value="InterPro"/>
</dbReference>
<dbReference type="GO" id="GO:0016787">
    <property type="term" value="F:hydrolase activity"/>
    <property type="evidence" value="ECO:0007669"/>
    <property type="project" value="InterPro"/>
</dbReference>
<dbReference type="KEGG" id="tti:THITH_12300"/>
<dbReference type="EMBL" id="CP007029">
    <property type="protein sequence ID" value="AHE98910.1"/>
    <property type="molecule type" value="Genomic_DNA"/>
</dbReference>
<sequence>MSSTHTTLHLPQPDWLADWLMQPPPEPEDRARMAEVVAIARANVERGCGGPFAAAVYRLDGIERISAAVNTTILSHCSAAHAELQALGLAQQRLGRHTLEPLPCVLISSSAPCTMCLGAIAWSGVRRFVFATDRSDVEAIGFDEGPPTPDWRDELARRGIETEGPLLRADGLAVLQRYVECGGPIYNGRSTRLQG</sequence>
<dbReference type="InterPro" id="IPR016193">
    <property type="entry name" value="Cytidine_deaminase-like"/>
</dbReference>
<organism evidence="4 5">
    <name type="scientific">Thioalkalivibrio paradoxus ARh 1</name>
    <dbReference type="NCBI Taxonomy" id="713585"/>
    <lineage>
        <taxon>Bacteria</taxon>
        <taxon>Pseudomonadati</taxon>
        <taxon>Pseudomonadota</taxon>
        <taxon>Gammaproteobacteria</taxon>
        <taxon>Chromatiales</taxon>
        <taxon>Ectothiorhodospiraceae</taxon>
        <taxon>Thioalkalivibrio</taxon>
    </lineage>
</organism>
<dbReference type="PROSITE" id="PS51747">
    <property type="entry name" value="CYT_DCMP_DEAMINASES_2"/>
    <property type="match status" value="1"/>
</dbReference>
<keyword evidence="5" id="KW-1185">Reference proteome</keyword>
<protein>
    <submittedName>
        <fullName evidence="4">CMP deaminase</fullName>
    </submittedName>
</protein>
<feature type="domain" description="CMP/dCMP-type deaminase" evidence="3">
    <location>
        <begin position="27"/>
        <end position="155"/>
    </location>
</feature>
<evidence type="ECO:0000256" key="1">
    <source>
        <dbReference type="ARBA" id="ARBA00022723"/>
    </source>
</evidence>
<dbReference type="AlphaFoldDB" id="W0DPW5"/>
<dbReference type="SUPFAM" id="SSF53927">
    <property type="entry name" value="Cytidine deaminase-like"/>
    <property type="match status" value="1"/>
</dbReference>
<dbReference type="OrthoDB" id="9802676at2"/>
<dbReference type="RefSeq" id="WP_006748358.1">
    <property type="nucleotide sequence ID" value="NZ_CP007029.1"/>
</dbReference>
<name>W0DPW5_9GAMM</name>
<evidence type="ECO:0000313" key="4">
    <source>
        <dbReference type="EMBL" id="AHE98910.1"/>
    </source>
</evidence>
<keyword evidence="2" id="KW-0862">Zinc</keyword>
<dbReference type="PROSITE" id="PS00903">
    <property type="entry name" value="CYT_DCMP_DEAMINASES_1"/>
    <property type="match status" value="1"/>
</dbReference>
<dbReference type="InterPro" id="IPR002125">
    <property type="entry name" value="CMP_dCMP_dom"/>
</dbReference>
<gene>
    <name evidence="4" type="ORF">THITH_12300</name>
</gene>
<proteinExistence type="predicted"/>
<dbReference type="STRING" id="713585.THITH_12300"/>
<accession>W0DPW5</accession>
<dbReference type="Pfam" id="PF00383">
    <property type="entry name" value="dCMP_cyt_deam_1"/>
    <property type="match status" value="1"/>
</dbReference>
<dbReference type="InterPro" id="IPR016192">
    <property type="entry name" value="APOBEC/CMP_deaminase_Zn-bd"/>
</dbReference>
<evidence type="ECO:0000259" key="3">
    <source>
        <dbReference type="PROSITE" id="PS51747"/>
    </source>
</evidence>
<evidence type="ECO:0000256" key="2">
    <source>
        <dbReference type="ARBA" id="ARBA00022833"/>
    </source>
</evidence>
<dbReference type="CDD" id="cd01285">
    <property type="entry name" value="nucleoside_deaminase"/>
    <property type="match status" value="1"/>
</dbReference>
<dbReference type="HOGENOM" id="CLU_025810_5_2_6"/>